<organism evidence="2 3">
    <name type="scientific">Pontibacter flavimaris</name>
    <dbReference type="NCBI Taxonomy" id="1797110"/>
    <lineage>
        <taxon>Bacteria</taxon>
        <taxon>Pseudomonadati</taxon>
        <taxon>Bacteroidota</taxon>
        <taxon>Cytophagia</taxon>
        <taxon>Cytophagales</taxon>
        <taxon>Hymenobacteraceae</taxon>
        <taxon>Pontibacter</taxon>
    </lineage>
</organism>
<dbReference type="Proteomes" id="UP000186551">
    <property type="component" value="Unassembled WGS sequence"/>
</dbReference>
<dbReference type="EMBL" id="LVWA01000003">
    <property type="protein sequence ID" value="OKL41305.1"/>
    <property type="molecule type" value="Genomic_DNA"/>
</dbReference>
<dbReference type="RefSeq" id="WP_073850721.1">
    <property type="nucleotide sequence ID" value="NZ_LVWA01000003.1"/>
</dbReference>
<gene>
    <name evidence="2" type="ORF">A3841_09550</name>
</gene>
<evidence type="ECO:0000313" key="3">
    <source>
        <dbReference type="Proteomes" id="UP000186551"/>
    </source>
</evidence>
<keyword evidence="3" id="KW-1185">Reference proteome</keyword>
<feature type="chain" id="PRO_5012750328" description="OmpH family outer membrane protein" evidence="1">
    <location>
        <begin position="18"/>
        <end position="151"/>
    </location>
</feature>
<name>A0A1Q5PGF0_9BACT</name>
<protein>
    <recommendedName>
        <fullName evidence="4">OmpH family outer membrane protein</fullName>
    </recommendedName>
</protein>
<comment type="caution">
    <text evidence="2">The sequence shown here is derived from an EMBL/GenBank/DDBJ whole genome shotgun (WGS) entry which is preliminary data.</text>
</comment>
<sequence>MKKLLVMICMMFGCVFAAKATGDKSAKSKAVVTARAQHLSDEMIKQLRLNNYQAKKIREINLQVSEQVTAIEQQFDGDQQKVEELCKNVYAERDMFLENVLSTVQYNDYFGDRNVYRTVDQKFMGSLNNQNAGSIASSVKADAGDMRVSIN</sequence>
<evidence type="ECO:0000256" key="1">
    <source>
        <dbReference type="SAM" id="SignalP"/>
    </source>
</evidence>
<proteinExistence type="predicted"/>
<evidence type="ECO:0000313" key="2">
    <source>
        <dbReference type="EMBL" id="OKL41305.1"/>
    </source>
</evidence>
<keyword evidence="1" id="KW-0732">Signal</keyword>
<accession>A0A1Q5PGF0</accession>
<dbReference type="AlphaFoldDB" id="A0A1Q5PGF0"/>
<dbReference type="OrthoDB" id="893112at2"/>
<evidence type="ECO:0008006" key="4">
    <source>
        <dbReference type="Google" id="ProtNLM"/>
    </source>
</evidence>
<reference evidence="2 3" key="1">
    <citation type="submission" date="2016-03" db="EMBL/GenBank/DDBJ databases">
        <title>Genome sequence of Pontibacter sp. nov., of the family cytophagaceae, isolated from marine sediment of the Yellow Sea, China.</title>
        <authorList>
            <person name="Zhang G."/>
            <person name="Zhang R."/>
        </authorList>
    </citation>
    <scope>NUCLEOTIDE SEQUENCE [LARGE SCALE GENOMIC DNA]</scope>
    <source>
        <strain evidence="2 3">S10-8</strain>
    </source>
</reference>
<feature type="signal peptide" evidence="1">
    <location>
        <begin position="1"/>
        <end position="17"/>
    </location>
</feature>